<gene>
    <name evidence="1" type="ORF">ERS008472_04052</name>
</gene>
<dbReference type="Proteomes" id="UP000041882">
    <property type="component" value="Unassembled WGS sequence"/>
</dbReference>
<keyword evidence="2" id="KW-1185">Reference proteome</keyword>
<reference evidence="2" key="1">
    <citation type="submission" date="2015-03" db="EMBL/GenBank/DDBJ databases">
        <authorList>
            <consortium name="Pathogen Informatics"/>
            <person name="Murphy D."/>
        </authorList>
    </citation>
    <scope>NUCLEOTIDE SEQUENCE [LARGE SCALE GENOMIC DNA]</scope>
    <source>
        <strain evidence="2">IP6945</strain>
    </source>
</reference>
<sequence length="39" mass="4507">MVAFLLIKQTMTKLIFELLTGVLEILCHSAKVFKKRNDI</sequence>
<protein>
    <submittedName>
        <fullName evidence="1">Uncharacterized protein</fullName>
    </submittedName>
</protein>
<evidence type="ECO:0000313" key="1">
    <source>
        <dbReference type="EMBL" id="CNI40497.1"/>
    </source>
</evidence>
<dbReference type="AlphaFoldDB" id="A0A0T9R2C2"/>
<evidence type="ECO:0000313" key="2">
    <source>
        <dbReference type="Proteomes" id="UP000041882"/>
    </source>
</evidence>
<dbReference type="EMBL" id="CQAW01000036">
    <property type="protein sequence ID" value="CNI40497.1"/>
    <property type="molecule type" value="Genomic_DNA"/>
</dbReference>
<accession>A0A0T9R2C2</accession>
<name>A0A0T9R2C2_9GAMM</name>
<proteinExistence type="predicted"/>
<organism evidence="1 2">
    <name type="scientific">Yersinia thracica</name>
    <dbReference type="NCBI Taxonomy" id="2890319"/>
    <lineage>
        <taxon>Bacteria</taxon>
        <taxon>Pseudomonadati</taxon>
        <taxon>Pseudomonadota</taxon>
        <taxon>Gammaproteobacteria</taxon>
        <taxon>Enterobacterales</taxon>
        <taxon>Yersiniaceae</taxon>
        <taxon>Yersinia</taxon>
    </lineage>
</organism>